<proteinExistence type="predicted"/>
<sequence length="158" mass="17919">MMGGLWYRVLKARYGEVEGRLTDGGRGVRFGGGHCAGSVMVRVLVGGLMIMSGGLWVMEGTQSTVEEMARLGWEVGGRGWEWRRRLLAWEEESVEECFVMLHGIVLQVTTHDTWRWLLDPIHGYSVRRAYHLITTTGTTVDRNLVDDVWHRCIPSKVS</sequence>
<dbReference type="EnsemblPlants" id="KEH31076">
    <property type="protein sequence ID" value="KEH31076"/>
    <property type="gene ID" value="MTR_4g088860"/>
</dbReference>
<organism evidence="1 3">
    <name type="scientific">Medicago truncatula</name>
    <name type="common">Barrel medic</name>
    <name type="synonym">Medicago tribuloides</name>
    <dbReference type="NCBI Taxonomy" id="3880"/>
    <lineage>
        <taxon>Eukaryota</taxon>
        <taxon>Viridiplantae</taxon>
        <taxon>Streptophyta</taxon>
        <taxon>Embryophyta</taxon>
        <taxon>Tracheophyta</taxon>
        <taxon>Spermatophyta</taxon>
        <taxon>Magnoliopsida</taxon>
        <taxon>eudicotyledons</taxon>
        <taxon>Gunneridae</taxon>
        <taxon>Pentapetalae</taxon>
        <taxon>rosids</taxon>
        <taxon>fabids</taxon>
        <taxon>Fabales</taxon>
        <taxon>Fabaceae</taxon>
        <taxon>Papilionoideae</taxon>
        <taxon>50 kb inversion clade</taxon>
        <taxon>NPAAA clade</taxon>
        <taxon>Hologalegina</taxon>
        <taxon>IRL clade</taxon>
        <taxon>Trifolieae</taxon>
        <taxon>Medicago</taxon>
    </lineage>
</organism>
<reference evidence="1 3" key="1">
    <citation type="journal article" date="2011" name="Nature">
        <title>The Medicago genome provides insight into the evolution of rhizobial symbioses.</title>
        <authorList>
            <person name="Young N.D."/>
            <person name="Debelle F."/>
            <person name="Oldroyd G.E."/>
            <person name="Geurts R."/>
            <person name="Cannon S.B."/>
            <person name="Udvardi M.K."/>
            <person name="Benedito V.A."/>
            <person name="Mayer K.F."/>
            <person name="Gouzy J."/>
            <person name="Schoof H."/>
            <person name="Van de Peer Y."/>
            <person name="Proost S."/>
            <person name="Cook D.R."/>
            <person name="Meyers B.C."/>
            <person name="Spannagl M."/>
            <person name="Cheung F."/>
            <person name="De Mita S."/>
            <person name="Krishnakumar V."/>
            <person name="Gundlach H."/>
            <person name="Zhou S."/>
            <person name="Mudge J."/>
            <person name="Bharti A.K."/>
            <person name="Murray J.D."/>
            <person name="Naoumkina M.A."/>
            <person name="Rosen B."/>
            <person name="Silverstein K.A."/>
            <person name="Tang H."/>
            <person name="Rombauts S."/>
            <person name="Zhao P.X."/>
            <person name="Zhou P."/>
            <person name="Barbe V."/>
            <person name="Bardou P."/>
            <person name="Bechner M."/>
            <person name="Bellec A."/>
            <person name="Berger A."/>
            <person name="Berges H."/>
            <person name="Bidwell S."/>
            <person name="Bisseling T."/>
            <person name="Choisne N."/>
            <person name="Couloux A."/>
            <person name="Denny R."/>
            <person name="Deshpande S."/>
            <person name="Dai X."/>
            <person name="Doyle J.J."/>
            <person name="Dudez A.M."/>
            <person name="Farmer A.D."/>
            <person name="Fouteau S."/>
            <person name="Franken C."/>
            <person name="Gibelin C."/>
            <person name="Gish J."/>
            <person name="Goldstein S."/>
            <person name="Gonzalez A.J."/>
            <person name="Green P.J."/>
            <person name="Hallab A."/>
            <person name="Hartog M."/>
            <person name="Hua A."/>
            <person name="Humphray S.J."/>
            <person name="Jeong D.H."/>
            <person name="Jing Y."/>
            <person name="Jocker A."/>
            <person name="Kenton S.M."/>
            <person name="Kim D.J."/>
            <person name="Klee K."/>
            <person name="Lai H."/>
            <person name="Lang C."/>
            <person name="Lin S."/>
            <person name="Macmil S.L."/>
            <person name="Magdelenat G."/>
            <person name="Matthews L."/>
            <person name="McCorrison J."/>
            <person name="Monaghan E.L."/>
            <person name="Mun J.H."/>
            <person name="Najar F.Z."/>
            <person name="Nicholson C."/>
            <person name="Noirot C."/>
            <person name="O'Bleness M."/>
            <person name="Paule C.R."/>
            <person name="Poulain J."/>
            <person name="Prion F."/>
            <person name="Qin B."/>
            <person name="Qu C."/>
            <person name="Retzel E.F."/>
            <person name="Riddle C."/>
            <person name="Sallet E."/>
            <person name="Samain S."/>
            <person name="Samson N."/>
            <person name="Sanders I."/>
            <person name="Saurat O."/>
            <person name="Scarpelli C."/>
            <person name="Schiex T."/>
            <person name="Segurens B."/>
            <person name="Severin A.J."/>
            <person name="Sherrier D.J."/>
            <person name="Shi R."/>
            <person name="Sims S."/>
            <person name="Singer S.R."/>
            <person name="Sinharoy S."/>
            <person name="Sterck L."/>
            <person name="Viollet A."/>
            <person name="Wang B.B."/>
            <person name="Wang K."/>
            <person name="Wang M."/>
            <person name="Wang X."/>
            <person name="Warfsmann J."/>
            <person name="Weissenbach J."/>
            <person name="White D.D."/>
            <person name="White J.D."/>
            <person name="Wiley G.B."/>
            <person name="Wincker P."/>
            <person name="Xing Y."/>
            <person name="Yang L."/>
            <person name="Yao Z."/>
            <person name="Ying F."/>
            <person name="Zhai J."/>
            <person name="Zhou L."/>
            <person name="Zuber A."/>
            <person name="Denarie J."/>
            <person name="Dixon R.A."/>
            <person name="May G.D."/>
            <person name="Schwartz D.C."/>
            <person name="Rogers J."/>
            <person name="Quetier F."/>
            <person name="Town C.D."/>
            <person name="Roe B.A."/>
        </authorList>
    </citation>
    <scope>NUCLEOTIDE SEQUENCE [LARGE SCALE GENOMIC DNA]</scope>
    <source>
        <strain evidence="1">A17</strain>
        <strain evidence="2 3">cv. Jemalong A17</strain>
    </source>
</reference>
<dbReference type="HOGENOM" id="CLU_098095_0_1_1"/>
<reference evidence="2" key="3">
    <citation type="submission" date="2015-04" db="UniProtKB">
        <authorList>
            <consortium name="EnsemblPlants"/>
        </authorList>
    </citation>
    <scope>IDENTIFICATION</scope>
    <source>
        <strain evidence="2">cv. Jemalong A17</strain>
    </source>
</reference>
<evidence type="ECO:0000313" key="1">
    <source>
        <dbReference type="EMBL" id="KEH31076.1"/>
    </source>
</evidence>
<name>A0A072UNW5_MEDTR</name>
<protein>
    <submittedName>
        <fullName evidence="1 2">Uncharacterized protein</fullName>
    </submittedName>
</protein>
<dbReference type="PANTHER" id="PTHR36617:SF5">
    <property type="entry name" value="OS05G0421675 PROTEIN"/>
    <property type="match status" value="1"/>
</dbReference>
<accession>A0A072UNW5</accession>
<reference evidence="1 3" key="2">
    <citation type="journal article" date="2014" name="BMC Genomics">
        <title>An improved genome release (version Mt4.0) for the model legume Medicago truncatula.</title>
        <authorList>
            <person name="Tang H."/>
            <person name="Krishnakumar V."/>
            <person name="Bidwell S."/>
            <person name="Rosen B."/>
            <person name="Chan A."/>
            <person name="Zhou S."/>
            <person name="Gentzbittel L."/>
            <person name="Childs K.L."/>
            <person name="Yandell M."/>
            <person name="Gundlach H."/>
            <person name="Mayer K.F."/>
            <person name="Schwartz D.C."/>
            <person name="Town C.D."/>
        </authorList>
    </citation>
    <scope>GENOME REANNOTATION</scope>
    <source>
        <strain evidence="1">A17</strain>
        <strain evidence="2 3">cv. Jemalong A17</strain>
    </source>
</reference>
<dbReference type="Proteomes" id="UP000002051">
    <property type="component" value="Chromosome 4"/>
</dbReference>
<evidence type="ECO:0000313" key="2">
    <source>
        <dbReference type="EnsemblPlants" id="KEH31076"/>
    </source>
</evidence>
<dbReference type="EMBL" id="CM001220">
    <property type="protein sequence ID" value="KEH31076.1"/>
    <property type="molecule type" value="Genomic_DNA"/>
</dbReference>
<evidence type="ECO:0000313" key="3">
    <source>
        <dbReference type="Proteomes" id="UP000002051"/>
    </source>
</evidence>
<keyword evidence="3" id="KW-1185">Reference proteome</keyword>
<dbReference type="AlphaFoldDB" id="A0A072UNW5"/>
<gene>
    <name evidence="1" type="ordered locus">MTR_4g088860</name>
</gene>
<dbReference type="PANTHER" id="PTHR36617">
    <property type="entry name" value="PROTEIN, PUTATIVE-RELATED"/>
    <property type="match status" value="1"/>
</dbReference>